<comment type="caution">
    <text evidence="1">The sequence shown here is derived from an EMBL/GenBank/DDBJ whole genome shotgun (WGS) entry which is preliminary data.</text>
</comment>
<dbReference type="EMBL" id="JAZAVJ010000008">
    <property type="protein sequence ID" value="KAK7423714.1"/>
    <property type="molecule type" value="Genomic_DNA"/>
</dbReference>
<proteinExistence type="predicted"/>
<gene>
    <name evidence="1" type="ORF">QQX98_000904</name>
</gene>
<sequence>MATITPNRSLSLFESSSLPSIAVTLCLILRRVSSDTTRSTTANGGVASFEVSTSYFAIRGSYDGTPKENGKITINKTAPITLGQLTGGKTTLGSTVPLIVSEKTCCDLGEAITPGGGKIGNFQIDTAVKPGNEFSLANAKATQDKLLTGIATSKDGDISPAMATFAPSPKIKYQIQPKAVYHVAAGETFQTNEVTLIHDDSNTLSFK</sequence>
<keyword evidence="2" id="KW-1185">Reference proteome</keyword>
<organism evidence="1 2">
    <name type="scientific">Neonectria punicea</name>
    <dbReference type="NCBI Taxonomy" id="979145"/>
    <lineage>
        <taxon>Eukaryota</taxon>
        <taxon>Fungi</taxon>
        <taxon>Dikarya</taxon>
        <taxon>Ascomycota</taxon>
        <taxon>Pezizomycotina</taxon>
        <taxon>Sordariomycetes</taxon>
        <taxon>Hypocreomycetidae</taxon>
        <taxon>Hypocreales</taxon>
        <taxon>Nectriaceae</taxon>
        <taxon>Neonectria</taxon>
    </lineage>
</organism>
<reference evidence="1 2" key="1">
    <citation type="journal article" date="2025" name="Microbiol. Resour. Announc.">
        <title>Draft genome sequences for Neonectria magnoliae and Neonectria punicea, canker pathogens of Liriodendron tulipifera and Acer saccharum in West Virginia.</title>
        <authorList>
            <person name="Petronek H.M."/>
            <person name="Kasson M.T."/>
            <person name="Metheny A.M."/>
            <person name="Stauder C.M."/>
            <person name="Lovett B."/>
            <person name="Lynch S.C."/>
            <person name="Garnas J.R."/>
            <person name="Kasson L.R."/>
            <person name="Stajich J.E."/>
        </authorList>
    </citation>
    <scope>NUCLEOTIDE SEQUENCE [LARGE SCALE GENOMIC DNA]</scope>
    <source>
        <strain evidence="1 2">NRRL 64653</strain>
    </source>
</reference>
<name>A0ABR1HRC6_9HYPO</name>
<dbReference type="Proteomes" id="UP001498476">
    <property type="component" value="Unassembled WGS sequence"/>
</dbReference>
<accession>A0ABR1HRC6</accession>
<evidence type="ECO:0000313" key="1">
    <source>
        <dbReference type="EMBL" id="KAK7423714.1"/>
    </source>
</evidence>
<protein>
    <submittedName>
        <fullName evidence="1">Uncharacterized protein</fullName>
    </submittedName>
</protein>
<evidence type="ECO:0000313" key="2">
    <source>
        <dbReference type="Proteomes" id="UP001498476"/>
    </source>
</evidence>